<dbReference type="PANTHER" id="PTHR12015">
    <property type="entry name" value="SMALL INDUCIBLE CYTOKINE A"/>
    <property type="match status" value="1"/>
</dbReference>
<dbReference type="GO" id="GO:0006954">
    <property type="term" value="P:inflammatory response"/>
    <property type="evidence" value="ECO:0007669"/>
    <property type="project" value="UniProtKB-KW"/>
</dbReference>
<keyword evidence="4" id="KW-0964">Secreted</keyword>
<dbReference type="Bgee" id="ENSAMXG00000033973">
    <property type="expression patterns" value="Expressed in olfactory epithelium and 13 other cell types or tissues"/>
</dbReference>
<keyword evidence="7" id="KW-0395">Inflammatory response</keyword>
<evidence type="ECO:0000256" key="2">
    <source>
        <dbReference type="ARBA" id="ARBA00022500"/>
    </source>
</evidence>
<evidence type="ECO:0000256" key="6">
    <source>
        <dbReference type="ARBA" id="ARBA00023157"/>
    </source>
</evidence>
<feature type="signal peptide" evidence="8">
    <location>
        <begin position="1"/>
        <end position="27"/>
    </location>
</feature>
<dbReference type="GO" id="GO:0008009">
    <property type="term" value="F:chemokine activity"/>
    <property type="evidence" value="ECO:0007669"/>
    <property type="project" value="InterPro"/>
</dbReference>
<accession>A0A3B1KI80</accession>
<keyword evidence="6" id="KW-1015">Disulfide bond</keyword>
<reference evidence="10" key="4">
    <citation type="submission" date="2025-09" db="UniProtKB">
        <authorList>
            <consortium name="Ensembl"/>
        </authorList>
    </citation>
    <scope>IDENTIFICATION</scope>
</reference>
<dbReference type="GeneID" id="111195054"/>
<dbReference type="GO" id="GO:0005615">
    <property type="term" value="C:extracellular space"/>
    <property type="evidence" value="ECO:0007669"/>
    <property type="project" value="UniProtKB-KW"/>
</dbReference>
<protein>
    <submittedName>
        <fullName evidence="10">C-C motif chemokine ligand 19</fullName>
    </submittedName>
</protein>
<dbReference type="InParanoid" id="A0A3B1KI80"/>
<evidence type="ECO:0000256" key="7">
    <source>
        <dbReference type="ARBA" id="ARBA00023198"/>
    </source>
</evidence>
<evidence type="ECO:0000256" key="8">
    <source>
        <dbReference type="SAM" id="SignalP"/>
    </source>
</evidence>
<dbReference type="InterPro" id="IPR001811">
    <property type="entry name" value="Chemokine_IL8-like_dom"/>
</dbReference>
<sequence length="106" mass="11725">MVSSVTVHTAALLVLVVIFCSWSYVAAEGEDCCLATTNKKIPARLVKSYFLQTTSMGCRTAATVFTTKMNKKLCAPLPKNKNWVQGLINKLNKKSKKTRKSKGKKQ</sequence>
<reference evidence="11" key="2">
    <citation type="journal article" date="2014" name="Nat. Commun.">
        <title>The cavefish genome reveals candidate genes for eye loss.</title>
        <authorList>
            <person name="McGaugh S.E."/>
            <person name="Gross J.B."/>
            <person name="Aken B."/>
            <person name="Blin M."/>
            <person name="Borowsky R."/>
            <person name="Chalopin D."/>
            <person name="Hinaux H."/>
            <person name="Jeffery W.R."/>
            <person name="Keene A."/>
            <person name="Ma L."/>
            <person name="Minx P."/>
            <person name="Murphy D."/>
            <person name="O'Quin K.E."/>
            <person name="Retaux S."/>
            <person name="Rohner N."/>
            <person name="Searle S.M."/>
            <person name="Stahl B.A."/>
            <person name="Tabin C."/>
            <person name="Volff J.N."/>
            <person name="Yoshizawa M."/>
            <person name="Warren W.C."/>
        </authorList>
    </citation>
    <scope>NUCLEOTIDE SEQUENCE [LARGE SCALE GENOMIC DNA]</scope>
    <source>
        <strain evidence="11">female</strain>
    </source>
</reference>
<comment type="subcellular location">
    <subcellularLocation>
        <location evidence="1">Secreted</location>
    </subcellularLocation>
</comment>
<keyword evidence="11" id="KW-1185">Reference proteome</keyword>
<dbReference type="Pfam" id="PF00048">
    <property type="entry name" value="IL8"/>
    <property type="match status" value="1"/>
</dbReference>
<dbReference type="CTD" id="795469"/>
<dbReference type="InterPro" id="IPR036048">
    <property type="entry name" value="Interleukin_8-like_sf"/>
</dbReference>
<keyword evidence="5 8" id="KW-0732">Signal</keyword>
<dbReference type="PANTHER" id="PTHR12015:SF111">
    <property type="entry name" value="C-C MOTIF CHEMOKINE 17"/>
    <property type="match status" value="1"/>
</dbReference>
<dbReference type="SMART" id="SM00199">
    <property type="entry name" value="SCY"/>
    <property type="match status" value="1"/>
</dbReference>
<dbReference type="FunFam" id="2.40.50.40:FF:000012">
    <property type="entry name" value="C-C motif chemokine"/>
    <property type="match status" value="1"/>
</dbReference>
<reference evidence="11" key="1">
    <citation type="submission" date="2013-03" db="EMBL/GenBank/DDBJ databases">
        <authorList>
            <person name="Jeffery W."/>
            <person name="Warren W."/>
            <person name="Wilson R.K."/>
        </authorList>
    </citation>
    <scope>NUCLEOTIDE SEQUENCE</scope>
    <source>
        <strain evidence="11">female</strain>
    </source>
</reference>
<evidence type="ECO:0000256" key="4">
    <source>
        <dbReference type="ARBA" id="ARBA00022525"/>
    </source>
</evidence>
<dbReference type="KEGG" id="amex:111195054"/>
<feature type="chain" id="PRO_5017478958" evidence="8">
    <location>
        <begin position="28"/>
        <end position="106"/>
    </location>
</feature>
<dbReference type="STRING" id="7994.ENSAMXP00000053414"/>
<evidence type="ECO:0000256" key="3">
    <source>
        <dbReference type="ARBA" id="ARBA00022514"/>
    </source>
</evidence>
<dbReference type="InterPro" id="IPR039809">
    <property type="entry name" value="Chemokine_b/g/d"/>
</dbReference>
<evidence type="ECO:0000256" key="1">
    <source>
        <dbReference type="ARBA" id="ARBA00004613"/>
    </source>
</evidence>
<dbReference type="Gene3D" id="2.40.50.40">
    <property type="match status" value="1"/>
</dbReference>
<dbReference type="GO" id="GO:0006955">
    <property type="term" value="P:immune response"/>
    <property type="evidence" value="ECO:0007669"/>
    <property type="project" value="InterPro"/>
</dbReference>
<dbReference type="Proteomes" id="UP000018467">
    <property type="component" value="Unassembled WGS sequence"/>
</dbReference>
<keyword evidence="2" id="KW-0145">Chemotaxis</keyword>
<organism evidence="10 11">
    <name type="scientific">Astyanax mexicanus</name>
    <name type="common">Blind cave fish</name>
    <name type="synonym">Astyanax fasciatus mexicanus</name>
    <dbReference type="NCBI Taxonomy" id="7994"/>
    <lineage>
        <taxon>Eukaryota</taxon>
        <taxon>Metazoa</taxon>
        <taxon>Chordata</taxon>
        <taxon>Craniata</taxon>
        <taxon>Vertebrata</taxon>
        <taxon>Euteleostomi</taxon>
        <taxon>Actinopterygii</taxon>
        <taxon>Neopterygii</taxon>
        <taxon>Teleostei</taxon>
        <taxon>Ostariophysi</taxon>
        <taxon>Characiformes</taxon>
        <taxon>Characoidei</taxon>
        <taxon>Acestrorhamphidae</taxon>
        <taxon>Acestrorhamphinae</taxon>
        <taxon>Astyanax</taxon>
    </lineage>
</organism>
<evidence type="ECO:0000313" key="10">
    <source>
        <dbReference type="Ensembl" id="ENSAMXP00000053414.1"/>
    </source>
</evidence>
<dbReference type="RefSeq" id="XP_022536836.1">
    <property type="nucleotide sequence ID" value="XM_022681115.2"/>
</dbReference>
<dbReference type="AlphaFoldDB" id="A0A3B1KI80"/>
<dbReference type="GeneTree" id="ENSGT01030000234821"/>
<proteinExistence type="predicted"/>
<name>A0A3B1KI80_ASTMX</name>
<evidence type="ECO:0000259" key="9">
    <source>
        <dbReference type="SMART" id="SM00199"/>
    </source>
</evidence>
<feature type="domain" description="Chemokine interleukin-8-like" evidence="9">
    <location>
        <begin position="29"/>
        <end position="91"/>
    </location>
</feature>
<dbReference type="Ensembl" id="ENSAMXT00000056717.1">
    <property type="protein sequence ID" value="ENSAMXP00000053414.1"/>
    <property type="gene ID" value="ENSAMXG00000033973.1"/>
</dbReference>
<evidence type="ECO:0000256" key="5">
    <source>
        <dbReference type="ARBA" id="ARBA00022729"/>
    </source>
</evidence>
<keyword evidence="3" id="KW-0202">Cytokine</keyword>
<evidence type="ECO:0000313" key="11">
    <source>
        <dbReference type="Proteomes" id="UP000018467"/>
    </source>
</evidence>
<reference evidence="10" key="3">
    <citation type="submission" date="2025-08" db="UniProtKB">
        <authorList>
            <consortium name="Ensembl"/>
        </authorList>
    </citation>
    <scope>IDENTIFICATION</scope>
</reference>
<dbReference type="SUPFAM" id="SSF54117">
    <property type="entry name" value="Interleukin 8-like chemokines"/>
    <property type="match status" value="1"/>
</dbReference>